<evidence type="ECO:0000313" key="6">
    <source>
        <dbReference type="EMBL" id="MDR4306862.1"/>
    </source>
</evidence>
<name>A0ABU1DFJ1_9HYPH</name>
<keyword evidence="4" id="KW-0456">Lyase</keyword>
<dbReference type="RefSeq" id="WP_309391133.1">
    <property type="nucleotide sequence ID" value="NZ_JADBEO010000017.1"/>
</dbReference>
<keyword evidence="7" id="KW-1185">Reference proteome</keyword>
<sequence length="151" mass="16606">MARPKLPLEGGCRCGEVRIRISAPPLLTMACHCTGCQRMTGGPYSLSVAIPAEGFEVIQGEPTLGGLRAELKHFCCPSCLSWMFTKMPGMDWFVNVRAMMLDDVSWFTPFVETMTSEMLPWAQTPAPHSYPKFPPMEAFGALTAEFAALPD</sequence>
<dbReference type="InterPro" id="IPR011057">
    <property type="entry name" value="Mss4-like_sf"/>
</dbReference>
<dbReference type="Gene3D" id="3.90.1590.10">
    <property type="entry name" value="glutathione-dependent formaldehyde- activating enzyme (gfa)"/>
    <property type="match status" value="1"/>
</dbReference>
<dbReference type="SUPFAM" id="SSF51316">
    <property type="entry name" value="Mss4-like"/>
    <property type="match status" value="1"/>
</dbReference>
<keyword evidence="2" id="KW-0479">Metal-binding</keyword>
<feature type="domain" description="CENP-V/GFA" evidence="5">
    <location>
        <begin position="8"/>
        <end position="107"/>
    </location>
</feature>
<protein>
    <submittedName>
        <fullName evidence="6">GFA family protein</fullName>
    </submittedName>
</protein>
<evidence type="ECO:0000259" key="5">
    <source>
        <dbReference type="PROSITE" id="PS51891"/>
    </source>
</evidence>
<reference evidence="6" key="1">
    <citation type="submission" date="2020-10" db="EMBL/GenBank/DDBJ databases">
        <authorList>
            <person name="Abbas A."/>
            <person name="Razzaq R."/>
            <person name="Waqas M."/>
            <person name="Abbas N."/>
            <person name="Nielsen T.K."/>
            <person name="Hansen L.H."/>
            <person name="Hussain S."/>
            <person name="Shahid M."/>
        </authorList>
    </citation>
    <scope>NUCLEOTIDE SEQUENCE</scope>
    <source>
        <strain evidence="6">S14</strain>
    </source>
</reference>
<evidence type="ECO:0000256" key="1">
    <source>
        <dbReference type="ARBA" id="ARBA00005495"/>
    </source>
</evidence>
<dbReference type="PANTHER" id="PTHR33337:SF40">
    <property type="entry name" value="CENP-V_GFA DOMAIN-CONTAINING PROTEIN-RELATED"/>
    <property type="match status" value="1"/>
</dbReference>
<dbReference type="PROSITE" id="PS51891">
    <property type="entry name" value="CENP_V_GFA"/>
    <property type="match status" value="1"/>
</dbReference>
<dbReference type="PROSITE" id="PS51257">
    <property type="entry name" value="PROKAR_LIPOPROTEIN"/>
    <property type="match status" value="1"/>
</dbReference>
<evidence type="ECO:0000313" key="7">
    <source>
        <dbReference type="Proteomes" id="UP001181622"/>
    </source>
</evidence>
<organism evidence="6 7">
    <name type="scientific">Chelatococcus sambhunathii</name>
    <dbReference type="NCBI Taxonomy" id="363953"/>
    <lineage>
        <taxon>Bacteria</taxon>
        <taxon>Pseudomonadati</taxon>
        <taxon>Pseudomonadota</taxon>
        <taxon>Alphaproteobacteria</taxon>
        <taxon>Hyphomicrobiales</taxon>
        <taxon>Chelatococcaceae</taxon>
        <taxon>Chelatococcus</taxon>
    </lineage>
</organism>
<comment type="caution">
    <text evidence="6">The sequence shown here is derived from an EMBL/GenBank/DDBJ whole genome shotgun (WGS) entry which is preliminary data.</text>
</comment>
<dbReference type="Pfam" id="PF04828">
    <property type="entry name" value="GFA"/>
    <property type="match status" value="1"/>
</dbReference>
<dbReference type="InterPro" id="IPR006913">
    <property type="entry name" value="CENP-V/GFA"/>
</dbReference>
<dbReference type="EMBL" id="JADBEO010000017">
    <property type="protein sequence ID" value="MDR4306862.1"/>
    <property type="molecule type" value="Genomic_DNA"/>
</dbReference>
<keyword evidence="3" id="KW-0862">Zinc</keyword>
<accession>A0ABU1DFJ1</accession>
<dbReference type="Proteomes" id="UP001181622">
    <property type="component" value="Unassembled WGS sequence"/>
</dbReference>
<gene>
    <name evidence="6" type="ORF">IHQ68_09550</name>
</gene>
<dbReference type="PANTHER" id="PTHR33337">
    <property type="entry name" value="GFA DOMAIN-CONTAINING PROTEIN"/>
    <property type="match status" value="1"/>
</dbReference>
<proteinExistence type="inferred from homology"/>
<comment type="similarity">
    <text evidence="1">Belongs to the Gfa family.</text>
</comment>
<evidence type="ECO:0000256" key="4">
    <source>
        <dbReference type="ARBA" id="ARBA00023239"/>
    </source>
</evidence>
<evidence type="ECO:0000256" key="3">
    <source>
        <dbReference type="ARBA" id="ARBA00022833"/>
    </source>
</evidence>
<evidence type="ECO:0000256" key="2">
    <source>
        <dbReference type="ARBA" id="ARBA00022723"/>
    </source>
</evidence>